<sequence length="215" mass="24184">MESEPEQKYPKLQQYAGLLEAVEKFHEVMRPIVEEEKKKPKIMLSGQYMEYPNMDDPAFFYPPKNYRPTPIPRPKDLNLSDEHQNQFDGDVRQSVVPYYAFIGLIVFAAEQIIGLETESKDQEQLTSLLEKIVADGTEDNENEDQSVHAIELKHFTNGNDGLRRNDSGTQLQATVNGEANPEISITKVSTNNPLHNVYRSDGIGGNGCGTQLQAA</sequence>
<dbReference type="Proteomes" id="UP000324800">
    <property type="component" value="Unassembled WGS sequence"/>
</dbReference>
<evidence type="ECO:0000313" key="1">
    <source>
        <dbReference type="EMBL" id="KAA6368124.1"/>
    </source>
</evidence>
<dbReference type="AlphaFoldDB" id="A0A5J4UD21"/>
<feature type="non-terminal residue" evidence="1">
    <location>
        <position position="215"/>
    </location>
</feature>
<proteinExistence type="predicted"/>
<dbReference type="EMBL" id="SNRW01017661">
    <property type="protein sequence ID" value="KAA6368124.1"/>
    <property type="molecule type" value="Genomic_DNA"/>
</dbReference>
<organism evidence="1 2">
    <name type="scientific">Streblomastix strix</name>
    <dbReference type="NCBI Taxonomy" id="222440"/>
    <lineage>
        <taxon>Eukaryota</taxon>
        <taxon>Metamonada</taxon>
        <taxon>Preaxostyla</taxon>
        <taxon>Oxymonadida</taxon>
        <taxon>Streblomastigidae</taxon>
        <taxon>Streblomastix</taxon>
    </lineage>
</organism>
<gene>
    <name evidence="1" type="ORF">EZS28_036348</name>
</gene>
<reference evidence="1 2" key="1">
    <citation type="submission" date="2019-03" db="EMBL/GenBank/DDBJ databases">
        <title>Single cell metagenomics reveals metabolic interactions within the superorganism composed of flagellate Streblomastix strix and complex community of Bacteroidetes bacteria on its surface.</title>
        <authorList>
            <person name="Treitli S.C."/>
            <person name="Kolisko M."/>
            <person name="Husnik F."/>
            <person name="Keeling P."/>
            <person name="Hampl V."/>
        </authorList>
    </citation>
    <scope>NUCLEOTIDE SEQUENCE [LARGE SCALE GENOMIC DNA]</scope>
    <source>
        <strain evidence="1">ST1C</strain>
    </source>
</reference>
<protein>
    <submittedName>
        <fullName evidence="1">Uncharacterized protein</fullName>
    </submittedName>
</protein>
<name>A0A5J4UD21_9EUKA</name>
<comment type="caution">
    <text evidence="1">The sequence shown here is derived from an EMBL/GenBank/DDBJ whole genome shotgun (WGS) entry which is preliminary data.</text>
</comment>
<evidence type="ECO:0000313" key="2">
    <source>
        <dbReference type="Proteomes" id="UP000324800"/>
    </source>
</evidence>
<accession>A0A5J4UD21</accession>